<evidence type="ECO:0000313" key="1">
    <source>
        <dbReference type="EMBL" id="KAF2491074.1"/>
    </source>
</evidence>
<accession>A0A6A6QGB7</accession>
<dbReference type="OrthoDB" id="4500473at2759"/>
<gene>
    <name evidence="1" type="ORF">BU16DRAFT_469767</name>
</gene>
<proteinExistence type="predicted"/>
<dbReference type="EMBL" id="MU004196">
    <property type="protein sequence ID" value="KAF2491074.1"/>
    <property type="molecule type" value="Genomic_DNA"/>
</dbReference>
<keyword evidence="2" id="KW-1185">Reference proteome</keyword>
<protein>
    <submittedName>
        <fullName evidence="1">Uncharacterized protein</fullName>
    </submittedName>
</protein>
<name>A0A6A6QGB7_9PEZI</name>
<organism evidence="1 2">
    <name type="scientific">Lophium mytilinum</name>
    <dbReference type="NCBI Taxonomy" id="390894"/>
    <lineage>
        <taxon>Eukaryota</taxon>
        <taxon>Fungi</taxon>
        <taxon>Dikarya</taxon>
        <taxon>Ascomycota</taxon>
        <taxon>Pezizomycotina</taxon>
        <taxon>Dothideomycetes</taxon>
        <taxon>Pleosporomycetidae</taxon>
        <taxon>Mytilinidiales</taxon>
        <taxon>Mytilinidiaceae</taxon>
        <taxon>Lophium</taxon>
    </lineage>
</organism>
<sequence length="291" mass="32027">MAPTKAYFEMPNFDYAPGTIKIGEIIADLKSPGSAIYEPLNPAPPILESYQENWEAEKSRTLGGSLGIWAQFLAMILGISGDISGHFGKDDSDVLKFDKLETAFVKSDWNLAEYVRASILQPTVKQYFEANPKKTPYMITGFKVARGAENLRKKYREVGADASVAINGTMVGIPVSGGPQVGFSNSKFDSVGFAGSSDFIFAYRVRKIKINWKTMDVDSEDYMSGAAYHEGERTESNLDEDITPAEIESAELDEADFGIAMDADSIPLDWTMATVRDEMDDSDCLVVKIET</sequence>
<dbReference type="AlphaFoldDB" id="A0A6A6QGB7"/>
<evidence type="ECO:0000313" key="2">
    <source>
        <dbReference type="Proteomes" id="UP000799750"/>
    </source>
</evidence>
<reference evidence="1" key="1">
    <citation type="journal article" date="2020" name="Stud. Mycol.">
        <title>101 Dothideomycetes genomes: a test case for predicting lifestyles and emergence of pathogens.</title>
        <authorList>
            <person name="Haridas S."/>
            <person name="Albert R."/>
            <person name="Binder M."/>
            <person name="Bloem J."/>
            <person name="Labutti K."/>
            <person name="Salamov A."/>
            <person name="Andreopoulos B."/>
            <person name="Baker S."/>
            <person name="Barry K."/>
            <person name="Bills G."/>
            <person name="Bluhm B."/>
            <person name="Cannon C."/>
            <person name="Castanera R."/>
            <person name="Culley D."/>
            <person name="Daum C."/>
            <person name="Ezra D."/>
            <person name="Gonzalez J."/>
            <person name="Henrissat B."/>
            <person name="Kuo A."/>
            <person name="Liang C."/>
            <person name="Lipzen A."/>
            <person name="Lutzoni F."/>
            <person name="Magnuson J."/>
            <person name="Mondo S."/>
            <person name="Nolan M."/>
            <person name="Ohm R."/>
            <person name="Pangilinan J."/>
            <person name="Park H.-J."/>
            <person name="Ramirez L."/>
            <person name="Alfaro M."/>
            <person name="Sun H."/>
            <person name="Tritt A."/>
            <person name="Yoshinaga Y."/>
            <person name="Zwiers L.-H."/>
            <person name="Turgeon B."/>
            <person name="Goodwin S."/>
            <person name="Spatafora J."/>
            <person name="Crous P."/>
            <person name="Grigoriev I."/>
        </authorList>
    </citation>
    <scope>NUCLEOTIDE SEQUENCE</scope>
    <source>
        <strain evidence="1">CBS 269.34</strain>
    </source>
</reference>
<dbReference type="Proteomes" id="UP000799750">
    <property type="component" value="Unassembled WGS sequence"/>
</dbReference>